<dbReference type="Proteomes" id="UP001179647">
    <property type="component" value="Chromosome"/>
</dbReference>
<dbReference type="Pfam" id="PF00528">
    <property type="entry name" value="BPD_transp_1"/>
    <property type="match status" value="1"/>
</dbReference>
<comment type="similarity">
    <text evidence="2">Belongs to the binding-protein-dependent transport system permease family. HisMQ subfamily.</text>
</comment>
<dbReference type="RefSeq" id="WP_275468610.1">
    <property type="nucleotide sequence ID" value="NZ_CP110232.1"/>
</dbReference>
<feature type="transmembrane region" description="Helical" evidence="9">
    <location>
        <begin position="287"/>
        <end position="310"/>
    </location>
</feature>
<dbReference type="Gene3D" id="3.40.190.10">
    <property type="entry name" value="Periplasmic binding protein-like II"/>
    <property type="match status" value="2"/>
</dbReference>
<name>A0AAF0CTZ2_9ENTE</name>
<dbReference type="EMBL" id="CP110232">
    <property type="protein sequence ID" value="WEG72807.1"/>
    <property type="molecule type" value="Genomic_DNA"/>
</dbReference>
<evidence type="ECO:0000256" key="3">
    <source>
        <dbReference type="ARBA" id="ARBA00022448"/>
    </source>
</evidence>
<dbReference type="SMART" id="SM00062">
    <property type="entry name" value="PBPb"/>
    <property type="match status" value="1"/>
</dbReference>
<keyword evidence="4" id="KW-1003">Cell membrane</keyword>
<proteinExistence type="inferred from homology"/>
<dbReference type="KEGG" id="vie:OL234_07420"/>
<dbReference type="InterPro" id="IPR010065">
    <property type="entry name" value="AA_ABC_transptr_permease_3TM"/>
</dbReference>
<evidence type="ECO:0000313" key="13">
    <source>
        <dbReference type="Proteomes" id="UP001179647"/>
    </source>
</evidence>
<dbReference type="PANTHER" id="PTHR30614">
    <property type="entry name" value="MEMBRANE COMPONENT OF AMINO ACID ABC TRANSPORTER"/>
    <property type="match status" value="1"/>
</dbReference>
<evidence type="ECO:0000256" key="1">
    <source>
        <dbReference type="ARBA" id="ARBA00004651"/>
    </source>
</evidence>
<sequence>MPKVLKAIITTLITLFIFLPTVTHVSAATNQDKIYEEIQKEGILRIGLTADYPPYEFHASIDGKDQVVGADVSMAKKLAKDLGVELKIEELSFDALLGAMKTGKIDLIISAMSPTPEREKEVSFSNPYLDINQKVVIRKSDKKLFKTTKDFANVRVAAQKQSTQEELAKTELIGSEVVSLQKVTDIILNLQNNKVEAAVLEGPVADAYVAQNKNLTTADLTFDGGKSSFAIAMSKDAPILLEEINKSVDDIYQKDLMSDYKKEASSLMFNDESFFKKYGMNYVKGTLYTVFLAFVGVFAGAFLGGLLALMKLSKNKLAKGIALVYIEYVRGTPLLVQIFLVYFGSTALNLNINALAAGCIALTLNSGAYVAEIIRAGINAVNKGQLEAARSLGMTQTEAMRLVVLPQAIKNILPALGNEFVTVIKESSVVSVIGVSELMFQAGVVQGASFKPFLPIVLVSIIYFILTFTLSRLIGIAERSMNTDDRN</sequence>
<protein>
    <submittedName>
        <fullName evidence="12">ABC transporter substrate-binding protein/permease</fullName>
    </submittedName>
</protein>
<evidence type="ECO:0000256" key="10">
    <source>
        <dbReference type="SAM" id="SignalP"/>
    </source>
</evidence>
<feature type="signal peptide" evidence="10">
    <location>
        <begin position="1"/>
        <end position="27"/>
    </location>
</feature>
<dbReference type="SUPFAM" id="SSF161098">
    <property type="entry name" value="MetI-like"/>
    <property type="match status" value="1"/>
</dbReference>
<keyword evidence="13" id="KW-1185">Reference proteome</keyword>
<accession>A0AAF0CTZ2</accession>
<keyword evidence="8 9" id="KW-0472">Membrane</keyword>
<dbReference type="FunFam" id="1.10.3720.10:FF:000033">
    <property type="entry name" value="Polar amino acid ABC transporter permease"/>
    <property type="match status" value="1"/>
</dbReference>
<evidence type="ECO:0000313" key="12">
    <source>
        <dbReference type="EMBL" id="WEG72807.1"/>
    </source>
</evidence>
<keyword evidence="5 9" id="KW-0812">Transmembrane</keyword>
<comment type="subcellular location">
    <subcellularLocation>
        <location evidence="1 9">Cell membrane</location>
        <topology evidence="1 9">Multi-pass membrane protein</topology>
    </subcellularLocation>
</comment>
<evidence type="ECO:0000256" key="4">
    <source>
        <dbReference type="ARBA" id="ARBA00022475"/>
    </source>
</evidence>
<feature type="transmembrane region" description="Helical" evidence="9">
    <location>
        <begin position="322"/>
        <end position="343"/>
    </location>
</feature>
<keyword evidence="10" id="KW-0732">Signal</keyword>
<evidence type="ECO:0000259" key="11">
    <source>
        <dbReference type="PROSITE" id="PS50928"/>
    </source>
</evidence>
<reference evidence="12" key="1">
    <citation type="submission" date="2022-10" db="EMBL/GenBank/DDBJ databases">
        <title>Vagococcus sp. isolated from poultry meat.</title>
        <authorList>
            <person name="Johansson P."/>
            <person name="Bjorkroth J."/>
        </authorList>
    </citation>
    <scope>NUCLEOTIDE SEQUENCE</scope>
    <source>
        <strain evidence="12">STAA11</strain>
    </source>
</reference>
<dbReference type="Gene3D" id="1.10.3720.10">
    <property type="entry name" value="MetI-like"/>
    <property type="match status" value="1"/>
</dbReference>
<dbReference type="PANTHER" id="PTHR30614:SF20">
    <property type="entry name" value="GLUTAMINE TRANSPORT SYSTEM PERMEASE PROTEIN GLNP"/>
    <property type="match status" value="1"/>
</dbReference>
<gene>
    <name evidence="12" type="ORF">OL234_07420</name>
</gene>
<dbReference type="InterPro" id="IPR001638">
    <property type="entry name" value="Solute-binding_3/MltF_N"/>
</dbReference>
<dbReference type="GO" id="GO:0006865">
    <property type="term" value="P:amino acid transport"/>
    <property type="evidence" value="ECO:0007669"/>
    <property type="project" value="UniProtKB-KW"/>
</dbReference>
<evidence type="ECO:0000256" key="8">
    <source>
        <dbReference type="ARBA" id="ARBA00023136"/>
    </source>
</evidence>
<dbReference type="InterPro" id="IPR000515">
    <property type="entry name" value="MetI-like"/>
</dbReference>
<dbReference type="CDD" id="cd06261">
    <property type="entry name" value="TM_PBP2"/>
    <property type="match status" value="1"/>
</dbReference>
<feature type="transmembrane region" description="Helical" evidence="9">
    <location>
        <begin position="453"/>
        <end position="474"/>
    </location>
</feature>
<dbReference type="SUPFAM" id="SSF53850">
    <property type="entry name" value="Periplasmic binding protein-like II"/>
    <property type="match status" value="1"/>
</dbReference>
<dbReference type="GO" id="GO:0043190">
    <property type="term" value="C:ATP-binding cassette (ABC) transporter complex"/>
    <property type="evidence" value="ECO:0007669"/>
    <property type="project" value="InterPro"/>
</dbReference>
<dbReference type="AlphaFoldDB" id="A0AAF0CTZ2"/>
<keyword evidence="6" id="KW-0029">Amino-acid transport</keyword>
<evidence type="ECO:0000256" key="2">
    <source>
        <dbReference type="ARBA" id="ARBA00010072"/>
    </source>
</evidence>
<feature type="domain" description="ABC transmembrane type-1" evidence="11">
    <location>
        <begin position="286"/>
        <end position="474"/>
    </location>
</feature>
<dbReference type="Pfam" id="PF00497">
    <property type="entry name" value="SBP_bac_3"/>
    <property type="match status" value="1"/>
</dbReference>
<evidence type="ECO:0000256" key="6">
    <source>
        <dbReference type="ARBA" id="ARBA00022970"/>
    </source>
</evidence>
<dbReference type="InterPro" id="IPR035906">
    <property type="entry name" value="MetI-like_sf"/>
</dbReference>
<dbReference type="NCBIfam" id="TIGR01726">
    <property type="entry name" value="HEQRo_perm_3TM"/>
    <property type="match status" value="1"/>
</dbReference>
<dbReference type="PROSITE" id="PS50928">
    <property type="entry name" value="ABC_TM1"/>
    <property type="match status" value="1"/>
</dbReference>
<organism evidence="12 13">
    <name type="scientific">Vagococcus intermedius</name>
    <dbReference type="NCBI Taxonomy" id="2991418"/>
    <lineage>
        <taxon>Bacteria</taxon>
        <taxon>Bacillati</taxon>
        <taxon>Bacillota</taxon>
        <taxon>Bacilli</taxon>
        <taxon>Lactobacillales</taxon>
        <taxon>Enterococcaceae</taxon>
        <taxon>Vagococcus</taxon>
    </lineage>
</organism>
<keyword evidence="7 9" id="KW-1133">Transmembrane helix</keyword>
<dbReference type="InterPro" id="IPR043429">
    <property type="entry name" value="ArtM/GltK/GlnP/TcyL/YhdX-like"/>
</dbReference>
<feature type="chain" id="PRO_5042193175" evidence="10">
    <location>
        <begin position="28"/>
        <end position="487"/>
    </location>
</feature>
<keyword evidence="3 9" id="KW-0813">Transport</keyword>
<evidence type="ECO:0000256" key="9">
    <source>
        <dbReference type="RuleBase" id="RU363032"/>
    </source>
</evidence>
<evidence type="ECO:0000256" key="5">
    <source>
        <dbReference type="ARBA" id="ARBA00022692"/>
    </source>
</evidence>
<dbReference type="GO" id="GO:0022857">
    <property type="term" value="F:transmembrane transporter activity"/>
    <property type="evidence" value="ECO:0007669"/>
    <property type="project" value="InterPro"/>
</dbReference>
<evidence type="ECO:0000256" key="7">
    <source>
        <dbReference type="ARBA" id="ARBA00022989"/>
    </source>
</evidence>